<evidence type="ECO:0000313" key="4">
    <source>
        <dbReference type="EMBL" id="OZI66757.1"/>
    </source>
</evidence>
<dbReference type="InterPro" id="IPR041854">
    <property type="entry name" value="BFD-like_2Fe2S-bd_dom_sf"/>
</dbReference>
<gene>
    <name evidence="4" type="ORF">CAL28_03270</name>
</gene>
<dbReference type="PANTHER" id="PTHR42949:SF3">
    <property type="entry name" value="ANAEROBIC GLYCEROL-3-PHOSPHATE DEHYDROGENASE SUBUNIT B"/>
    <property type="match status" value="1"/>
</dbReference>
<comment type="caution">
    <text evidence="4">The sequence shown here is derived from an EMBL/GenBank/DDBJ whole genome shotgun (WGS) entry which is preliminary data.</text>
</comment>
<dbReference type="OrthoDB" id="9801699at2"/>
<dbReference type="InterPro" id="IPR036188">
    <property type="entry name" value="FAD/NAD-bd_sf"/>
</dbReference>
<dbReference type="PRINTS" id="PR00368">
    <property type="entry name" value="FADPNR"/>
</dbReference>
<dbReference type="Pfam" id="PF17806">
    <property type="entry name" value="SO_alpha_A3"/>
    <property type="match status" value="1"/>
</dbReference>
<dbReference type="GO" id="GO:0016491">
    <property type="term" value="F:oxidoreductase activity"/>
    <property type="evidence" value="ECO:0007669"/>
    <property type="project" value="UniProtKB-KW"/>
</dbReference>
<evidence type="ECO:0000259" key="3">
    <source>
        <dbReference type="Pfam" id="PF17806"/>
    </source>
</evidence>
<dbReference type="RefSeq" id="WP_094839957.1">
    <property type="nucleotide sequence ID" value="NZ_NEVS01000001.1"/>
</dbReference>
<evidence type="ECO:0000259" key="2">
    <source>
        <dbReference type="Pfam" id="PF07992"/>
    </source>
</evidence>
<dbReference type="Gene3D" id="3.50.50.60">
    <property type="entry name" value="FAD/NAD(P)-binding domain"/>
    <property type="match status" value="2"/>
</dbReference>
<dbReference type="Pfam" id="PF07992">
    <property type="entry name" value="Pyr_redox_2"/>
    <property type="match status" value="1"/>
</dbReference>
<dbReference type="InterPro" id="IPR041117">
    <property type="entry name" value="SoxA_A3"/>
</dbReference>
<dbReference type="InterPro" id="IPR017224">
    <property type="entry name" value="Opine_Oxase_asu/HCN_bsu"/>
</dbReference>
<dbReference type="InterPro" id="IPR051691">
    <property type="entry name" value="Metab_Enz_Cyan_OpOx_G3PDH"/>
</dbReference>
<dbReference type="InterPro" id="IPR023753">
    <property type="entry name" value="FAD/NAD-binding_dom"/>
</dbReference>
<feature type="domain" description="SoxA A3" evidence="3">
    <location>
        <begin position="404"/>
        <end position="458"/>
    </location>
</feature>
<dbReference type="AlphaFoldDB" id="A0A261UYU9"/>
<dbReference type="PRINTS" id="PR00411">
    <property type="entry name" value="PNDRDTASEI"/>
</dbReference>
<reference evidence="5" key="1">
    <citation type="submission" date="2017-05" db="EMBL/GenBank/DDBJ databases">
        <title>Complete and WGS of Bordetella genogroups.</title>
        <authorList>
            <person name="Spilker T."/>
            <person name="Lipuma J."/>
        </authorList>
    </citation>
    <scope>NUCLEOTIDE SEQUENCE [LARGE SCALE GENOMIC DNA]</scope>
    <source>
        <strain evidence="5">AU8856</strain>
    </source>
</reference>
<dbReference type="SUPFAM" id="SSF51905">
    <property type="entry name" value="FAD/NAD(P)-binding domain"/>
    <property type="match status" value="1"/>
</dbReference>
<dbReference type="CDD" id="cd19946">
    <property type="entry name" value="GlpA-like_Fer2_BFD-like"/>
    <property type="match status" value="1"/>
</dbReference>
<dbReference type="Proteomes" id="UP000215767">
    <property type="component" value="Unassembled WGS sequence"/>
</dbReference>
<dbReference type="PANTHER" id="PTHR42949">
    <property type="entry name" value="ANAEROBIC GLYCEROL-3-PHOSPHATE DEHYDROGENASE SUBUNIT B"/>
    <property type="match status" value="1"/>
</dbReference>
<accession>A0A261UYU9</accession>
<protein>
    <submittedName>
        <fullName evidence="4">FAD/NAD(P)-binding oxidoreductase</fullName>
    </submittedName>
</protein>
<keyword evidence="1" id="KW-0560">Oxidoreductase</keyword>
<dbReference type="Gene3D" id="1.10.10.1100">
    <property type="entry name" value="BFD-like [2Fe-2S]-binding domain"/>
    <property type="match status" value="1"/>
</dbReference>
<name>A0A261UYU9_9BORD</name>
<evidence type="ECO:0000313" key="5">
    <source>
        <dbReference type="Proteomes" id="UP000215767"/>
    </source>
</evidence>
<sequence>MDSNVERFDLVVVGAGPAGISTAIEARRAGLSVVLLDEQRRVGGQIYRAIEEAPPHRRSVLGADYSAGASLAESFAASGAVHRAGAAVWNVDRDKTVSYLQDGRGRTVQGRAVVLASGAMERPFPVPGWTLPGVMGAGAAQILYKASGAIPAESVVIAGGGPLLLLLAQQYLRAGVRIKALVQTTGAADYWRAALHLPYAIRAWEDLAKGAKMLKAIRAHGVDTYNGASGFSIEGTDRAEAITFTHKGRRKRIASPLILLHHGVVPNTQLSWSLRAEHRWDDAQLCWVPRTDPYGQIEDTHIYIAGDSRGIVGAKASAAQGRLAALDIARRLRSIDSKAMQRREAEVQAEFRRHVRIRPFLDTLYRPRDDHRIPADENVIVCRCEEVPAGKIRKYVEVGCLGPNQTKAFGRCGMGPCQGRLCGLTVTEVIAQERNVSPRDVGYYRIRPPIKPITLGELSNLDQ</sequence>
<evidence type="ECO:0000256" key="1">
    <source>
        <dbReference type="ARBA" id="ARBA00023002"/>
    </source>
</evidence>
<dbReference type="EMBL" id="NEVS01000001">
    <property type="protein sequence ID" value="OZI66757.1"/>
    <property type="molecule type" value="Genomic_DNA"/>
</dbReference>
<proteinExistence type="predicted"/>
<keyword evidence="5" id="KW-1185">Reference proteome</keyword>
<dbReference type="PIRSF" id="PIRSF037495">
    <property type="entry name" value="Opine_OX_OoxA/HcnB"/>
    <property type="match status" value="1"/>
</dbReference>
<feature type="domain" description="FAD/NAD(P)-binding" evidence="2">
    <location>
        <begin position="8"/>
        <end position="320"/>
    </location>
</feature>
<organism evidence="4 5">
    <name type="scientific">Bordetella genomosp. 11</name>
    <dbReference type="NCBI Taxonomy" id="1416808"/>
    <lineage>
        <taxon>Bacteria</taxon>
        <taxon>Pseudomonadati</taxon>
        <taxon>Pseudomonadota</taxon>
        <taxon>Betaproteobacteria</taxon>
        <taxon>Burkholderiales</taxon>
        <taxon>Alcaligenaceae</taxon>
        <taxon>Bordetella</taxon>
    </lineage>
</organism>